<dbReference type="PANTHER" id="PTHR38011">
    <property type="entry name" value="DIHYDROFOLATE REDUCTASE FAMILY PROTEIN (AFU_ORTHOLOGUE AFUA_8G06820)"/>
    <property type="match status" value="1"/>
</dbReference>
<dbReference type="InterPro" id="IPR024072">
    <property type="entry name" value="DHFR-like_dom_sf"/>
</dbReference>
<evidence type="ECO:0000313" key="5">
    <source>
        <dbReference type="EMBL" id="GIH83037.1"/>
    </source>
</evidence>
<evidence type="ECO:0000256" key="2">
    <source>
        <dbReference type="ARBA" id="ARBA00022857"/>
    </source>
</evidence>
<organism evidence="5 6">
    <name type="scientific">Planobispora rosea</name>
    <dbReference type="NCBI Taxonomy" id="35762"/>
    <lineage>
        <taxon>Bacteria</taxon>
        <taxon>Bacillati</taxon>
        <taxon>Actinomycetota</taxon>
        <taxon>Actinomycetes</taxon>
        <taxon>Streptosporangiales</taxon>
        <taxon>Streptosporangiaceae</taxon>
        <taxon>Planobispora</taxon>
    </lineage>
</organism>
<evidence type="ECO:0000256" key="3">
    <source>
        <dbReference type="ARBA" id="ARBA00023002"/>
    </source>
</evidence>
<keyword evidence="3" id="KW-0560">Oxidoreductase</keyword>
<dbReference type="GO" id="GO:0008703">
    <property type="term" value="F:5-amino-6-(5-phosphoribosylamino)uracil reductase activity"/>
    <property type="evidence" value="ECO:0007669"/>
    <property type="project" value="InterPro"/>
</dbReference>
<dbReference type="AlphaFoldDB" id="A0A8J3RZP5"/>
<name>A0A8J3RZP5_PLARO</name>
<evidence type="ECO:0000313" key="6">
    <source>
        <dbReference type="Proteomes" id="UP000655044"/>
    </source>
</evidence>
<keyword evidence="2" id="KW-0521">NADP</keyword>
<gene>
    <name evidence="5" type="ORF">Pro02_14450</name>
</gene>
<comment type="caution">
    <text evidence="5">The sequence shown here is derived from an EMBL/GenBank/DDBJ whole genome shotgun (WGS) entry which is preliminary data.</text>
</comment>
<dbReference type="EMBL" id="BOOI01000011">
    <property type="protein sequence ID" value="GIH83037.1"/>
    <property type="molecule type" value="Genomic_DNA"/>
</dbReference>
<protein>
    <recommendedName>
        <fullName evidence="4">Bacterial bifunctional deaminase-reductase C-terminal domain-containing protein</fullName>
    </recommendedName>
</protein>
<proteinExistence type="predicted"/>
<comment type="pathway">
    <text evidence="1">Cofactor biosynthesis; riboflavin biosynthesis.</text>
</comment>
<dbReference type="InterPro" id="IPR002734">
    <property type="entry name" value="RibDG_C"/>
</dbReference>
<accession>A0A8J3RZP5</accession>
<evidence type="ECO:0000259" key="4">
    <source>
        <dbReference type="Pfam" id="PF01872"/>
    </source>
</evidence>
<dbReference type="Proteomes" id="UP000655044">
    <property type="component" value="Unassembled WGS sequence"/>
</dbReference>
<sequence>MRLIHPVTAGEPAPDPDLARLYTYPEGPCLRVNMVASADGGTWLDGLSGGLSGRGDKRIFGVLRGLADVVVAGAATVRAEGYGPARPRESWRGLREGRPAAPPVAVVTRGLELDLSSPLFTEAEPDARTIVVTCGAAPAERRAEVARHADVIVAGDDRVDLAAAVRQLADRGLGRVLCEGGATLNGQLAAAGLVDELCLTVSPMLVGGTSSRILDGPGALSRLRLAHVIEEQGFLFTRYVREPH</sequence>
<reference evidence="5" key="1">
    <citation type="submission" date="2021-01" db="EMBL/GenBank/DDBJ databases">
        <title>Whole genome shotgun sequence of Planobispora rosea NBRC 15558.</title>
        <authorList>
            <person name="Komaki H."/>
            <person name="Tamura T."/>
        </authorList>
    </citation>
    <scope>NUCLEOTIDE SEQUENCE</scope>
    <source>
        <strain evidence="5">NBRC 15558</strain>
    </source>
</reference>
<keyword evidence="6" id="KW-1185">Reference proteome</keyword>
<dbReference type="PANTHER" id="PTHR38011:SF7">
    <property type="entry name" value="2,5-DIAMINO-6-RIBOSYLAMINO-4(3H)-PYRIMIDINONE 5'-PHOSPHATE REDUCTASE"/>
    <property type="match status" value="1"/>
</dbReference>
<dbReference type="InterPro" id="IPR050765">
    <property type="entry name" value="Riboflavin_Biosynth_HTPR"/>
</dbReference>
<dbReference type="SUPFAM" id="SSF53597">
    <property type="entry name" value="Dihydrofolate reductase-like"/>
    <property type="match status" value="1"/>
</dbReference>
<dbReference type="RefSeq" id="WP_189241705.1">
    <property type="nucleotide sequence ID" value="NZ_BMQP01000003.1"/>
</dbReference>
<dbReference type="Gene3D" id="3.40.430.10">
    <property type="entry name" value="Dihydrofolate Reductase, subunit A"/>
    <property type="match status" value="1"/>
</dbReference>
<dbReference type="Pfam" id="PF01872">
    <property type="entry name" value="RibD_C"/>
    <property type="match status" value="1"/>
</dbReference>
<dbReference type="GO" id="GO:0009231">
    <property type="term" value="P:riboflavin biosynthetic process"/>
    <property type="evidence" value="ECO:0007669"/>
    <property type="project" value="InterPro"/>
</dbReference>
<feature type="domain" description="Bacterial bifunctional deaminase-reductase C-terminal" evidence="4">
    <location>
        <begin position="28"/>
        <end position="228"/>
    </location>
</feature>
<evidence type="ECO:0000256" key="1">
    <source>
        <dbReference type="ARBA" id="ARBA00005104"/>
    </source>
</evidence>